<proteinExistence type="predicted"/>
<reference evidence="1" key="1">
    <citation type="submission" date="2021-01" db="EMBL/GenBank/DDBJ databases">
        <authorList>
            <consortium name="Genoscope - CEA"/>
            <person name="William W."/>
        </authorList>
    </citation>
    <scope>NUCLEOTIDE SEQUENCE</scope>
</reference>
<dbReference type="OMA" id="VFMGINQ"/>
<sequence length="93" mass="11179">MSEPSIQQFGKLNIVIQQQLKPVYVTKEERKKSSYQQQHQRKKSFNEVKKVEIPVFMGINQQTHWMDLWDQFKKETSIDEQNSILEKILKLKT</sequence>
<evidence type="ECO:0000313" key="2">
    <source>
        <dbReference type="Proteomes" id="UP000688137"/>
    </source>
</evidence>
<accession>A0A8S1NGM3</accession>
<gene>
    <name evidence="1" type="ORF">PPRIM_AZ9-3.1.T0890096</name>
</gene>
<comment type="caution">
    <text evidence="1">The sequence shown here is derived from an EMBL/GenBank/DDBJ whole genome shotgun (WGS) entry which is preliminary data.</text>
</comment>
<evidence type="ECO:0000313" key="1">
    <source>
        <dbReference type="EMBL" id="CAD8091858.1"/>
    </source>
</evidence>
<keyword evidence="2" id="KW-1185">Reference proteome</keyword>
<dbReference type="EMBL" id="CAJJDM010000092">
    <property type="protein sequence ID" value="CAD8091858.1"/>
    <property type="molecule type" value="Genomic_DNA"/>
</dbReference>
<protein>
    <submittedName>
        <fullName evidence="1">Uncharacterized protein</fullName>
    </submittedName>
</protein>
<dbReference type="Proteomes" id="UP000688137">
    <property type="component" value="Unassembled WGS sequence"/>
</dbReference>
<dbReference type="AlphaFoldDB" id="A0A8S1NGM3"/>
<name>A0A8S1NGM3_PARPR</name>
<organism evidence="1 2">
    <name type="scientific">Paramecium primaurelia</name>
    <dbReference type="NCBI Taxonomy" id="5886"/>
    <lineage>
        <taxon>Eukaryota</taxon>
        <taxon>Sar</taxon>
        <taxon>Alveolata</taxon>
        <taxon>Ciliophora</taxon>
        <taxon>Intramacronucleata</taxon>
        <taxon>Oligohymenophorea</taxon>
        <taxon>Peniculida</taxon>
        <taxon>Parameciidae</taxon>
        <taxon>Paramecium</taxon>
    </lineage>
</organism>